<evidence type="ECO:0000256" key="1">
    <source>
        <dbReference type="SAM" id="MobiDB-lite"/>
    </source>
</evidence>
<dbReference type="GeneID" id="8236567"/>
<sequence>MATYVHSAKLLKVPKIYNALITSKEKILPSEAYPGTTGPIFQPIGLPLQTLYLQPPVLVDGIGKNDNLNSGNGENGKVPSGKSKILQPVTFYPSRHL</sequence>
<dbReference type="AlphaFoldDB" id="E0VFL5"/>
<organism>
    <name type="scientific">Pediculus humanus subsp. corporis</name>
    <name type="common">Body louse</name>
    <dbReference type="NCBI Taxonomy" id="121224"/>
    <lineage>
        <taxon>Eukaryota</taxon>
        <taxon>Metazoa</taxon>
        <taxon>Ecdysozoa</taxon>
        <taxon>Arthropoda</taxon>
        <taxon>Hexapoda</taxon>
        <taxon>Insecta</taxon>
        <taxon>Pterygota</taxon>
        <taxon>Neoptera</taxon>
        <taxon>Paraneoptera</taxon>
        <taxon>Psocodea</taxon>
        <taxon>Troctomorpha</taxon>
        <taxon>Phthiraptera</taxon>
        <taxon>Anoplura</taxon>
        <taxon>Pediculidae</taxon>
        <taxon>Pediculus</taxon>
    </lineage>
</organism>
<dbReference type="EnsemblMetazoa" id="PHUM161150-RA">
    <property type="protein sequence ID" value="PHUM161150-PA"/>
    <property type="gene ID" value="PHUM161150"/>
</dbReference>
<protein>
    <submittedName>
        <fullName evidence="2 3">Uncharacterized protein</fullName>
    </submittedName>
</protein>
<dbReference type="InParanoid" id="E0VFL5"/>
<dbReference type="VEuPathDB" id="VectorBase:PHUM161150"/>
<dbReference type="HOGENOM" id="CLU_2349183_0_0_1"/>
<evidence type="ECO:0000313" key="2">
    <source>
        <dbReference type="EMBL" id="EEB12171.1"/>
    </source>
</evidence>
<reference evidence="2" key="2">
    <citation type="submission" date="2007-04" db="EMBL/GenBank/DDBJ databases">
        <title>The genome of the human body louse.</title>
        <authorList>
            <consortium name="The Human Body Louse Genome Consortium"/>
            <person name="Kirkness E."/>
            <person name="Walenz B."/>
            <person name="Hass B."/>
            <person name="Bruggner R."/>
            <person name="Strausberg R."/>
        </authorList>
    </citation>
    <scope>NUCLEOTIDE SEQUENCE</scope>
    <source>
        <strain evidence="2">USDA</strain>
    </source>
</reference>
<name>E0VFL5_PEDHC</name>
<feature type="region of interest" description="Disordered" evidence="1">
    <location>
        <begin position="64"/>
        <end position="85"/>
    </location>
</feature>
<evidence type="ECO:0000313" key="3">
    <source>
        <dbReference type="EnsemblMetazoa" id="PHUM161150-PA"/>
    </source>
</evidence>
<dbReference type="KEGG" id="phu:Phum_PHUM161150"/>
<dbReference type="CTD" id="8236567"/>
<dbReference type="EMBL" id="AAZO01001880">
    <property type="status" value="NOT_ANNOTATED_CDS"/>
    <property type="molecule type" value="Genomic_DNA"/>
</dbReference>
<proteinExistence type="predicted"/>
<dbReference type="EMBL" id="AAZO01001881">
    <property type="status" value="NOT_ANNOTATED_CDS"/>
    <property type="molecule type" value="Genomic_DNA"/>
</dbReference>
<reference evidence="3" key="3">
    <citation type="submission" date="2021-02" db="UniProtKB">
        <authorList>
            <consortium name="EnsemblMetazoa"/>
        </authorList>
    </citation>
    <scope>IDENTIFICATION</scope>
    <source>
        <strain evidence="3">USDA</strain>
    </source>
</reference>
<dbReference type="EMBL" id="DS235116">
    <property type="protein sequence ID" value="EEB12171.1"/>
    <property type="molecule type" value="Genomic_DNA"/>
</dbReference>
<evidence type="ECO:0000313" key="4">
    <source>
        <dbReference type="Proteomes" id="UP000009046"/>
    </source>
</evidence>
<keyword evidence="4" id="KW-1185">Reference proteome</keyword>
<reference evidence="2" key="1">
    <citation type="submission" date="2007-04" db="EMBL/GenBank/DDBJ databases">
        <title>Annotation of Pediculus humanus corporis strain USDA.</title>
        <authorList>
            <person name="Kirkness E."/>
            <person name="Hannick L."/>
            <person name="Hass B."/>
            <person name="Bruggner R."/>
            <person name="Lawson D."/>
            <person name="Bidwell S."/>
            <person name="Joardar V."/>
            <person name="Caler E."/>
            <person name="Walenz B."/>
            <person name="Inman J."/>
            <person name="Schobel S."/>
            <person name="Galinsky K."/>
            <person name="Amedeo P."/>
            <person name="Strausberg R."/>
        </authorList>
    </citation>
    <scope>NUCLEOTIDE SEQUENCE</scope>
    <source>
        <strain evidence="2">USDA</strain>
    </source>
</reference>
<gene>
    <name evidence="3" type="primary">8236567</name>
    <name evidence="2" type="ORF">Phum_PHUM161150</name>
</gene>
<dbReference type="RefSeq" id="XP_002424909.1">
    <property type="nucleotide sequence ID" value="XM_002424864.1"/>
</dbReference>
<accession>E0VFL5</accession>
<dbReference type="Proteomes" id="UP000009046">
    <property type="component" value="Unassembled WGS sequence"/>
</dbReference>
<dbReference type="OrthoDB" id="7443691at2759"/>